<dbReference type="Gene3D" id="3.60.15.10">
    <property type="entry name" value="Ribonuclease Z/Hydroxyacylglutathione hydrolase-like"/>
    <property type="match status" value="1"/>
</dbReference>
<dbReference type="SUPFAM" id="SSF56281">
    <property type="entry name" value="Metallo-hydrolase/oxidoreductase"/>
    <property type="match status" value="1"/>
</dbReference>
<dbReference type="GO" id="GO:0005737">
    <property type="term" value="C:cytoplasm"/>
    <property type="evidence" value="ECO:0007669"/>
    <property type="project" value="TreeGrafter"/>
</dbReference>
<protein>
    <submittedName>
        <fullName evidence="2">MBL fold metallo-hydrolase</fullName>
    </submittedName>
</protein>
<dbReference type="InterPro" id="IPR001279">
    <property type="entry name" value="Metallo-B-lactamas"/>
</dbReference>
<sequence>MSHFSRLFISGIVLLALGGMVMFFVQSPAEPLSAMTPHHTSHGFRNLHASGSSSFFDFLRWRWDRLWMDFPDRNSYHFPLAQTQVSFLKSNTGSATVTWIGHATLLFQIGGKNILTDPQFSERASPVQFAGPRRAVAPGIPLDDLPKIDMVVLSHDHYDSLDSNTVRRLLDREGGMDTFFFVPLGLKTWFEGMGATRVVEMDWWDKQIGDGLQIICVPVRHWSQRIPFVRNRSLWAGWVIRNDQVSVLFTGDTGYTSDFKEIGRKLGPFDIAAIPIGAYEPRWFMRHYHINPQEAVQVHLDVKARKSIGIHWGTFPLTDEPLDEPPKELEKAKRAMGLLQNDFIVLKHGETIPIKDEQQRQYVRSER</sequence>
<evidence type="ECO:0000259" key="1">
    <source>
        <dbReference type="Pfam" id="PF12706"/>
    </source>
</evidence>
<dbReference type="EMBL" id="JACRDE010000113">
    <property type="protein sequence ID" value="MBI5248586.1"/>
    <property type="molecule type" value="Genomic_DNA"/>
</dbReference>
<reference evidence="2" key="1">
    <citation type="submission" date="2020-07" db="EMBL/GenBank/DDBJ databases">
        <title>Huge and variable diversity of episymbiotic CPR bacteria and DPANN archaea in groundwater ecosystems.</title>
        <authorList>
            <person name="He C.Y."/>
            <person name="Keren R."/>
            <person name="Whittaker M."/>
            <person name="Farag I.F."/>
            <person name="Doudna J."/>
            <person name="Cate J.H.D."/>
            <person name="Banfield J.F."/>
        </authorList>
    </citation>
    <scope>NUCLEOTIDE SEQUENCE</scope>
    <source>
        <strain evidence="2">NC_groundwater_1664_Pr3_B-0.1um_52_9</strain>
    </source>
</reference>
<dbReference type="InterPro" id="IPR036866">
    <property type="entry name" value="RibonucZ/Hydroxyglut_hydro"/>
</dbReference>
<dbReference type="Pfam" id="PF12706">
    <property type="entry name" value="Lactamase_B_2"/>
    <property type="match status" value="1"/>
</dbReference>
<dbReference type="PANTHER" id="PTHR15032">
    <property type="entry name" value="N-ACYL-PHOSPHATIDYLETHANOLAMINE-HYDROLYZING PHOSPHOLIPASE D"/>
    <property type="match status" value="1"/>
</dbReference>
<comment type="caution">
    <text evidence="2">The sequence shown here is derived from an EMBL/GenBank/DDBJ whole genome shotgun (WGS) entry which is preliminary data.</text>
</comment>
<evidence type="ECO:0000313" key="2">
    <source>
        <dbReference type="EMBL" id="MBI5248586.1"/>
    </source>
</evidence>
<dbReference type="AlphaFoldDB" id="A0A9D6UY73"/>
<dbReference type="PANTHER" id="PTHR15032:SF4">
    <property type="entry name" value="N-ACYL-PHOSPHATIDYLETHANOLAMINE-HYDROLYZING PHOSPHOLIPASE D"/>
    <property type="match status" value="1"/>
</dbReference>
<organism evidence="2 3">
    <name type="scientific">Desulfomonile tiedjei</name>
    <dbReference type="NCBI Taxonomy" id="2358"/>
    <lineage>
        <taxon>Bacteria</taxon>
        <taxon>Pseudomonadati</taxon>
        <taxon>Thermodesulfobacteriota</taxon>
        <taxon>Desulfomonilia</taxon>
        <taxon>Desulfomonilales</taxon>
        <taxon>Desulfomonilaceae</taxon>
        <taxon>Desulfomonile</taxon>
    </lineage>
</organism>
<evidence type="ECO:0000313" key="3">
    <source>
        <dbReference type="Proteomes" id="UP000807825"/>
    </source>
</evidence>
<name>A0A9D6UY73_9BACT</name>
<dbReference type="Proteomes" id="UP000807825">
    <property type="component" value="Unassembled WGS sequence"/>
</dbReference>
<feature type="domain" description="Metallo-beta-lactamase" evidence="1">
    <location>
        <begin position="113"/>
        <end position="312"/>
    </location>
</feature>
<proteinExistence type="predicted"/>
<accession>A0A9D6UY73</accession>
<gene>
    <name evidence="2" type="ORF">HY912_03755</name>
</gene>